<evidence type="ECO:0000256" key="9">
    <source>
        <dbReference type="RuleBase" id="RU000644"/>
    </source>
</evidence>
<keyword evidence="4 8" id="KW-0547">Nucleotide-binding</keyword>
<name>A0A1G6RS09_PEPNI</name>
<evidence type="ECO:0000256" key="8">
    <source>
        <dbReference type="HAMAP-Rule" id="MF_00100"/>
    </source>
</evidence>
<evidence type="ECO:0000256" key="3">
    <source>
        <dbReference type="ARBA" id="ARBA00022540"/>
    </source>
</evidence>
<dbReference type="CDD" id="cd01887">
    <property type="entry name" value="IF2_eIF5B"/>
    <property type="match status" value="1"/>
</dbReference>
<dbReference type="PROSITE" id="PS01176">
    <property type="entry name" value="IF2"/>
    <property type="match status" value="1"/>
</dbReference>
<proteinExistence type="inferred from homology"/>
<dbReference type="FunFam" id="3.40.50.10050:FF:000001">
    <property type="entry name" value="Translation initiation factor IF-2"/>
    <property type="match status" value="1"/>
</dbReference>
<gene>
    <name evidence="8" type="primary">infB</name>
    <name evidence="12" type="ORF">SAMN04489866_101103</name>
</gene>
<dbReference type="CDD" id="cd03702">
    <property type="entry name" value="IF2_mtIF2_II"/>
    <property type="match status" value="1"/>
</dbReference>
<dbReference type="InterPro" id="IPR009000">
    <property type="entry name" value="Transl_B-barrel_sf"/>
</dbReference>
<evidence type="ECO:0000313" key="13">
    <source>
        <dbReference type="Proteomes" id="UP000198995"/>
    </source>
</evidence>
<dbReference type="Pfam" id="PF04760">
    <property type="entry name" value="IF2_N"/>
    <property type="match status" value="2"/>
</dbReference>
<feature type="binding site" evidence="8">
    <location>
        <begin position="395"/>
        <end position="398"/>
    </location>
    <ligand>
        <name>GTP</name>
        <dbReference type="ChEBI" id="CHEBI:37565"/>
    </ligand>
</feature>
<evidence type="ECO:0000256" key="2">
    <source>
        <dbReference type="ARBA" id="ARBA00020675"/>
    </source>
</evidence>
<dbReference type="SUPFAM" id="SSF50447">
    <property type="entry name" value="Translation proteins"/>
    <property type="match status" value="2"/>
</dbReference>
<dbReference type="GO" id="GO:0005525">
    <property type="term" value="F:GTP binding"/>
    <property type="evidence" value="ECO:0007669"/>
    <property type="project" value="UniProtKB-KW"/>
</dbReference>
<evidence type="ECO:0000313" key="12">
    <source>
        <dbReference type="EMBL" id="SDD07338.1"/>
    </source>
</evidence>
<feature type="compositionally biased region" description="Polar residues" evidence="10">
    <location>
        <begin position="111"/>
        <end position="123"/>
    </location>
</feature>
<dbReference type="GO" id="GO:0003743">
    <property type="term" value="F:translation initiation factor activity"/>
    <property type="evidence" value="ECO:0007669"/>
    <property type="project" value="UniProtKB-UniRule"/>
</dbReference>
<dbReference type="PROSITE" id="PS51722">
    <property type="entry name" value="G_TR_2"/>
    <property type="match status" value="1"/>
</dbReference>
<keyword evidence="8" id="KW-0963">Cytoplasm</keyword>
<dbReference type="InterPro" id="IPR053905">
    <property type="entry name" value="EF-G-like_DII"/>
</dbReference>
<evidence type="ECO:0000256" key="6">
    <source>
        <dbReference type="ARBA" id="ARBA00023134"/>
    </source>
</evidence>
<keyword evidence="3 8" id="KW-0396">Initiation factor</keyword>
<feature type="region of interest" description="G-domain" evidence="8">
    <location>
        <begin position="289"/>
        <end position="437"/>
    </location>
</feature>
<dbReference type="FunFam" id="2.40.30.10:FF:000007">
    <property type="entry name" value="Translation initiation factor IF-2"/>
    <property type="match status" value="1"/>
</dbReference>
<dbReference type="Gene3D" id="3.40.50.300">
    <property type="entry name" value="P-loop containing nucleotide triphosphate hydrolases"/>
    <property type="match status" value="1"/>
</dbReference>
<dbReference type="InterPro" id="IPR000795">
    <property type="entry name" value="T_Tr_GTP-bd_dom"/>
</dbReference>
<dbReference type="NCBIfam" id="TIGR00487">
    <property type="entry name" value="IF-2"/>
    <property type="match status" value="1"/>
</dbReference>
<evidence type="ECO:0000256" key="5">
    <source>
        <dbReference type="ARBA" id="ARBA00022917"/>
    </source>
</evidence>
<dbReference type="SUPFAM" id="SSF52156">
    <property type="entry name" value="Initiation factor IF2/eIF5b, domain 3"/>
    <property type="match status" value="1"/>
</dbReference>
<feature type="binding site" evidence="8">
    <location>
        <begin position="295"/>
        <end position="302"/>
    </location>
    <ligand>
        <name>GTP</name>
        <dbReference type="ChEBI" id="CHEBI:37565"/>
    </ligand>
</feature>
<dbReference type="Gene3D" id="1.10.10.2480">
    <property type="match status" value="1"/>
</dbReference>
<organism evidence="12 13">
    <name type="scientific">Peptococcus niger</name>
    <dbReference type="NCBI Taxonomy" id="2741"/>
    <lineage>
        <taxon>Bacteria</taxon>
        <taxon>Bacillati</taxon>
        <taxon>Bacillota</taxon>
        <taxon>Clostridia</taxon>
        <taxon>Eubacteriales</taxon>
        <taxon>Peptococcaceae</taxon>
        <taxon>Peptococcus</taxon>
    </lineage>
</organism>
<accession>A0A1G6RS09</accession>
<dbReference type="CDD" id="cd03692">
    <property type="entry name" value="mtIF2_IVc"/>
    <property type="match status" value="1"/>
</dbReference>
<evidence type="ECO:0000256" key="4">
    <source>
        <dbReference type="ARBA" id="ARBA00022741"/>
    </source>
</evidence>
<dbReference type="Pfam" id="PF00009">
    <property type="entry name" value="GTP_EFTU"/>
    <property type="match status" value="1"/>
</dbReference>
<feature type="binding site" evidence="8">
    <location>
        <begin position="341"/>
        <end position="345"/>
    </location>
    <ligand>
        <name>GTP</name>
        <dbReference type="ChEBI" id="CHEBI:37565"/>
    </ligand>
</feature>
<dbReference type="InterPro" id="IPR023115">
    <property type="entry name" value="TIF_IF2_dom3"/>
</dbReference>
<evidence type="ECO:0000256" key="1">
    <source>
        <dbReference type="ARBA" id="ARBA00007733"/>
    </source>
</evidence>
<keyword evidence="13" id="KW-1185">Reference proteome</keyword>
<dbReference type="InterPro" id="IPR015760">
    <property type="entry name" value="TIF_IF2"/>
</dbReference>
<evidence type="ECO:0000259" key="11">
    <source>
        <dbReference type="PROSITE" id="PS51722"/>
    </source>
</evidence>
<feature type="domain" description="Tr-type G" evidence="11">
    <location>
        <begin position="286"/>
        <end position="455"/>
    </location>
</feature>
<dbReference type="Gene3D" id="3.40.50.10050">
    <property type="entry name" value="Translation initiation factor IF- 2, domain 3"/>
    <property type="match status" value="1"/>
</dbReference>
<dbReference type="FunFam" id="2.40.30.10:FF:000008">
    <property type="entry name" value="Translation initiation factor IF-2"/>
    <property type="match status" value="1"/>
</dbReference>
<dbReference type="AlphaFoldDB" id="A0A1G6RS09"/>
<comment type="subcellular location">
    <subcellularLocation>
        <location evidence="8">Cytoplasm</location>
    </subcellularLocation>
</comment>
<dbReference type="InterPro" id="IPR027417">
    <property type="entry name" value="P-loop_NTPase"/>
</dbReference>
<dbReference type="SUPFAM" id="SSF52540">
    <property type="entry name" value="P-loop containing nucleoside triphosphate hydrolases"/>
    <property type="match status" value="1"/>
</dbReference>
<keyword evidence="5 8" id="KW-0648">Protein biosynthesis</keyword>
<dbReference type="InterPro" id="IPR044145">
    <property type="entry name" value="IF2_II"/>
</dbReference>
<dbReference type="GO" id="GO:0005829">
    <property type="term" value="C:cytosol"/>
    <property type="evidence" value="ECO:0007669"/>
    <property type="project" value="TreeGrafter"/>
</dbReference>
<feature type="compositionally biased region" description="Basic residues" evidence="10">
    <location>
        <begin position="175"/>
        <end position="188"/>
    </location>
</feature>
<dbReference type="InterPro" id="IPR006847">
    <property type="entry name" value="IF2_N"/>
</dbReference>
<dbReference type="HAMAP" id="MF_00100_B">
    <property type="entry name" value="IF_2_B"/>
    <property type="match status" value="1"/>
</dbReference>
<dbReference type="Pfam" id="PF22042">
    <property type="entry name" value="EF-G_D2"/>
    <property type="match status" value="1"/>
</dbReference>
<reference evidence="12 13" key="1">
    <citation type="submission" date="2016-10" db="EMBL/GenBank/DDBJ databases">
        <authorList>
            <person name="de Groot N.N."/>
        </authorList>
    </citation>
    <scope>NUCLEOTIDE SEQUENCE [LARGE SCALE GENOMIC DNA]</scope>
    <source>
        <strain evidence="12 13">DSM 20475</strain>
    </source>
</reference>
<dbReference type="PANTHER" id="PTHR43381:SF5">
    <property type="entry name" value="TR-TYPE G DOMAIN-CONTAINING PROTEIN"/>
    <property type="match status" value="1"/>
</dbReference>
<feature type="compositionally biased region" description="Basic and acidic residues" evidence="10">
    <location>
        <begin position="124"/>
        <end position="137"/>
    </location>
</feature>
<dbReference type="Pfam" id="PF11987">
    <property type="entry name" value="IF-2"/>
    <property type="match status" value="1"/>
</dbReference>
<dbReference type="NCBIfam" id="TIGR00231">
    <property type="entry name" value="small_GTP"/>
    <property type="match status" value="1"/>
</dbReference>
<comment type="similarity">
    <text evidence="1 8 9">Belongs to the TRAFAC class translation factor GTPase superfamily. Classic translation factor GTPase family. IF-2 subfamily.</text>
</comment>
<dbReference type="Proteomes" id="UP000198995">
    <property type="component" value="Unassembled WGS sequence"/>
</dbReference>
<evidence type="ECO:0000256" key="7">
    <source>
        <dbReference type="ARBA" id="ARBA00025162"/>
    </source>
</evidence>
<dbReference type="FunFam" id="3.40.50.300:FF:000019">
    <property type="entry name" value="Translation initiation factor IF-2"/>
    <property type="match status" value="1"/>
</dbReference>
<dbReference type="PANTHER" id="PTHR43381">
    <property type="entry name" value="TRANSLATION INITIATION FACTOR IF-2-RELATED"/>
    <property type="match status" value="1"/>
</dbReference>
<feature type="region of interest" description="Disordered" evidence="10">
    <location>
        <begin position="43"/>
        <end position="197"/>
    </location>
</feature>
<protein>
    <recommendedName>
        <fullName evidence="2 8">Translation initiation factor IF-2</fullName>
    </recommendedName>
</protein>
<dbReference type="InterPro" id="IPR005225">
    <property type="entry name" value="Small_GTP-bd"/>
</dbReference>
<keyword evidence="6 8" id="KW-0342">GTP-binding</keyword>
<dbReference type="EMBL" id="FNAF01000001">
    <property type="protein sequence ID" value="SDD07338.1"/>
    <property type="molecule type" value="Genomic_DNA"/>
</dbReference>
<comment type="function">
    <text evidence="7 8 9">One of the essential components for the initiation of protein synthesis. Protects formylmethionyl-tRNA from spontaneous hydrolysis and promotes its binding to the 30S ribosomal subunits. Also involved in the hydrolysis of GTP during the formation of the 70S ribosomal complex.</text>
</comment>
<dbReference type="InterPro" id="IPR000178">
    <property type="entry name" value="TF_IF2_bacterial-like"/>
</dbReference>
<feature type="compositionally biased region" description="Low complexity" evidence="10">
    <location>
        <begin position="154"/>
        <end position="166"/>
    </location>
</feature>
<dbReference type="GO" id="GO:0003924">
    <property type="term" value="F:GTPase activity"/>
    <property type="evidence" value="ECO:0007669"/>
    <property type="project" value="UniProtKB-UniRule"/>
</dbReference>
<dbReference type="Gene3D" id="2.40.30.10">
    <property type="entry name" value="Translation factors"/>
    <property type="match status" value="2"/>
</dbReference>
<dbReference type="STRING" id="2741.SAMN04489866_101103"/>
<dbReference type="InterPro" id="IPR036925">
    <property type="entry name" value="TIF_IF2_dom3_sf"/>
</dbReference>
<evidence type="ECO:0000256" key="10">
    <source>
        <dbReference type="SAM" id="MobiDB-lite"/>
    </source>
</evidence>
<sequence length="787" mass="87095">MMGKIRIYELAKELKQDSKTIIKELEHMNVPVKNHMSTVSETVAQDVKNKFSGANDAAKKDSPTQAQQSESKGKKTIKSTNQNKKDTTAERTGNVKHQKDEAGKGQHKNTQKSQSSQRQGKTAQKNDKPKAADEKSTSNRNHRRNNADDHNRSSHQNNRNNKNGKQAPQKGQSFNKKRRKGKKGKRDAKKAVQHEPREFAEVKHHVVINETITVQDLARQMGKKASEVIMKLMALGMMATMNQELDADTASIIAEEYGATVEIKTTMEEDLLKELEVEDNPHDLRKRPAVVTIMGHVDHGKTSLLDKIRSTNVTTQEAGGITQQIGAYQVRFNNERITFLDTPGHEAFTSMRARGAQITDIAILVVAADDGVMPQTIEAIDHAKAAEVPIIVAINKIDKPDANPEVIKQELTQYGVVSEEWGGDVIMVPVSAKRGDGIEELLEMILLVAEVEDLKANPNRQAVGKVVESKLDKNRGVVATLLVQNGTLRNGDFLIAGSTQGRIRAMFDYNGKPLEKAGPSTPAEILGLNEVPEAGDDFAAVANEKLAKQLAEQRQQEKHLKEISRGSAVSLEELFSQIQEGDVRELNIVLKADTQGSIEAMRQSLENLGTNEVRVNIIRTAVGGIRETDVMLAMASKAVIIGFNVRPDINAKKLADKEQVDINTYRIIYEAIDDVKNALSGLLAPEIREVDLGQAEVRSVFKVPKVGNIAGCYVTYGKIMRNAKIRILRDSVVIYDGEIASLKRFKDDVKEVATGYECGIGLEKFNDFKEGDVFEAYTFEEVKRELS</sequence>